<dbReference type="GO" id="GO:0005737">
    <property type="term" value="C:cytoplasm"/>
    <property type="evidence" value="ECO:0000318"/>
    <property type="project" value="GO_Central"/>
</dbReference>
<dbReference type="GO" id="GO:0004525">
    <property type="term" value="F:ribonuclease III activity"/>
    <property type="evidence" value="ECO:0000318"/>
    <property type="project" value="GO_Central"/>
</dbReference>
<dbReference type="GO" id="GO:0070578">
    <property type="term" value="C:RISC-loading complex"/>
    <property type="evidence" value="ECO:0000318"/>
    <property type="project" value="GO_Central"/>
</dbReference>
<dbReference type="PANTHER" id="PTHR14950:SF37">
    <property type="entry name" value="ENDORIBONUCLEASE DICER"/>
    <property type="match status" value="1"/>
</dbReference>
<evidence type="ECO:0000259" key="2">
    <source>
        <dbReference type="PROSITE" id="PS50142"/>
    </source>
</evidence>
<dbReference type="AlphaFoldDB" id="E9GPA6"/>
<dbReference type="GO" id="GO:0031054">
    <property type="term" value="P:pre-miRNA processing"/>
    <property type="evidence" value="ECO:0000318"/>
    <property type="project" value="GO_Central"/>
</dbReference>
<dbReference type="InParanoid" id="E9GPA6"/>
<dbReference type="EMBL" id="GL732556">
    <property type="protein sequence ID" value="EFX78714.1"/>
    <property type="molecule type" value="Genomic_DNA"/>
</dbReference>
<dbReference type="GO" id="GO:0003723">
    <property type="term" value="F:RNA binding"/>
    <property type="evidence" value="ECO:0000318"/>
    <property type="project" value="GO_Central"/>
</dbReference>
<dbReference type="FunFam" id="1.10.1520.10:FF:000069">
    <property type="entry name" value="Uncharacterized protein"/>
    <property type="match status" value="1"/>
</dbReference>
<keyword evidence="4" id="KW-1185">Reference proteome</keyword>
<dbReference type="Gene3D" id="1.10.1520.10">
    <property type="entry name" value="Ribonuclease III domain"/>
    <property type="match status" value="1"/>
</dbReference>
<keyword evidence="1" id="KW-0378">Hydrolase</keyword>
<dbReference type="PhylomeDB" id="E9GPA6"/>
<organism evidence="3 4">
    <name type="scientific">Daphnia pulex</name>
    <name type="common">Water flea</name>
    <dbReference type="NCBI Taxonomy" id="6669"/>
    <lineage>
        <taxon>Eukaryota</taxon>
        <taxon>Metazoa</taxon>
        <taxon>Ecdysozoa</taxon>
        <taxon>Arthropoda</taxon>
        <taxon>Crustacea</taxon>
        <taxon>Branchiopoda</taxon>
        <taxon>Diplostraca</taxon>
        <taxon>Cladocera</taxon>
        <taxon>Anomopoda</taxon>
        <taxon>Daphniidae</taxon>
        <taxon>Daphnia</taxon>
    </lineage>
</organism>
<sequence length="135" mass="15606">MLFWSLYLSTADISQLRSAWLYNDTFEILAAKHQFHAYIQKLPRNLVKQLDNFLEFAERENFAFAPFERELAANGQIIATQIAIPSFLADIFEVVVGAIIIHSNLSFETLENVYAPFMTSVYDSLFLKIIYFPLD</sequence>
<dbReference type="SUPFAM" id="SSF69065">
    <property type="entry name" value="RNase III domain-like"/>
    <property type="match status" value="1"/>
</dbReference>
<dbReference type="PANTHER" id="PTHR14950">
    <property type="entry name" value="DICER-RELATED"/>
    <property type="match status" value="1"/>
</dbReference>
<dbReference type="STRING" id="6669.E9GPA6"/>
<proteinExistence type="predicted"/>
<reference evidence="3 4" key="1">
    <citation type="journal article" date="2011" name="Science">
        <title>The ecoresponsive genome of Daphnia pulex.</title>
        <authorList>
            <person name="Colbourne J.K."/>
            <person name="Pfrender M.E."/>
            <person name="Gilbert D."/>
            <person name="Thomas W.K."/>
            <person name="Tucker A."/>
            <person name="Oakley T.H."/>
            <person name="Tokishita S."/>
            <person name="Aerts A."/>
            <person name="Arnold G.J."/>
            <person name="Basu M.K."/>
            <person name="Bauer D.J."/>
            <person name="Caceres C.E."/>
            <person name="Carmel L."/>
            <person name="Casola C."/>
            <person name="Choi J.H."/>
            <person name="Detter J.C."/>
            <person name="Dong Q."/>
            <person name="Dusheyko S."/>
            <person name="Eads B.D."/>
            <person name="Frohlich T."/>
            <person name="Geiler-Samerotte K.A."/>
            <person name="Gerlach D."/>
            <person name="Hatcher P."/>
            <person name="Jogdeo S."/>
            <person name="Krijgsveld J."/>
            <person name="Kriventseva E.V."/>
            <person name="Kultz D."/>
            <person name="Laforsch C."/>
            <person name="Lindquist E."/>
            <person name="Lopez J."/>
            <person name="Manak J.R."/>
            <person name="Muller J."/>
            <person name="Pangilinan J."/>
            <person name="Patwardhan R.P."/>
            <person name="Pitluck S."/>
            <person name="Pritham E.J."/>
            <person name="Rechtsteiner A."/>
            <person name="Rho M."/>
            <person name="Rogozin I.B."/>
            <person name="Sakarya O."/>
            <person name="Salamov A."/>
            <person name="Schaack S."/>
            <person name="Shapiro H."/>
            <person name="Shiga Y."/>
            <person name="Skalitzky C."/>
            <person name="Smith Z."/>
            <person name="Souvorov A."/>
            <person name="Sung W."/>
            <person name="Tang Z."/>
            <person name="Tsuchiya D."/>
            <person name="Tu H."/>
            <person name="Vos H."/>
            <person name="Wang M."/>
            <person name="Wolf Y.I."/>
            <person name="Yamagata H."/>
            <person name="Yamada T."/>
            <person name="Ye Y."/>
            <person name="Shaw J.R."/>
            <person name="Andrews J."/>
            <person name="Crease T.J."/>
            <person name="Tang H."/>
            <person name="Lucas S.M."/>
            <person name="Robertson H.M."/>
            <person name="Bork P."/>
            <person name="Koonin E.V."/>
            <person name="Zdobnov E.M."/>
            <person name="Grigoriev I.V."/>
            <person name="Lynch M."/>
            <person name="Boore J.L."/>
        </authorList>
    </citation>
    <scope>NUCLEOTIDE SEQUENCE [LARGE SCALE GENOMIC DNA]</scope>
</reference>
<dbReference type="Proteomes" id="UP000000305">
    <property type="component" value="Unassembled WGS sequence"/>
</dbReference>
<dbReference type="KEGG" id="dpx:DAPPUDRAFT_320242"/>
<name>E9GPA6_DAPPU</name>
<dbReference type="InterPro" id="IPR000999">
    <property type="entry name" value="RNase_III_dom"/>
</dbReference>
<accession>E9GPA6</accession>
<dbReference type="PROSITE" id="PS50142">
    <property type="entry name" value="RNASE_3_2"/>
    <property type="match status" value="1"/>
</dbReference>
<dbReference type="GO" id="GO:0004530">
    <property type="term" value="F:deoxyribonuclease I activity"/>
    <property type="evidence" value="ECO:0000318"/>
    <property type="project" value="GO_Central"/>
</dbReference>
<dbReference type="GO" id="GO:0030422">
    <property type="term" value="P:siRNA processing"/>
    <property type="evidence" value="ECO:0000318"/>
    <property type="project" value="GO_Central"/>
</dbReference>
<evidence type="ECO:0000313" key="4">
    <source>
        <dbReference type="Proteomes" id="UP000000305"/>
    </source>
</evidence>
<evidence type="ECO:0000313" key="3">
    <source>
        <dbReference type="EMBL" id="EFX78714.1"/>
    </source>
</evidence>
<dbReference type="GO" id="GO:0006309">
    <property type="term" value="P:apoptotic DNA fragmentation"/>
    <property type="evidence" value="ECO:0000318"/>
    <property type="project" value="GO_Central"/>
</dbReference>
<dbReference type="InterPro" id="IPR036389">
    <property type="entry name" value="RNase_III_sf"/>
</dbReference>
<evidence type="ECO:0000256" key="1">
    <source>
        <dbReference type="ARBA" id="ARBA00022801"/>
    </source>
</evidence>
<dbReference type="OrthoDB" id="416741at2759"/>
<protein>
    <recommendedName>
        <fullName evidence="2">RNase III domain-containing protein</fullName>
    </recommendedName>
</protein>
<dbReference type="GO" id="GO:0005634">
    <property type="term" value="C:nucleus"/>
    <property type="evidence" value="ECO:0000318"/>
    <property type="project" value="GO_Central"/>
</dbReference>
<dbReference type="HOGENOM" id="CLU_1887823_0_0_1"/>
<gene>
    <name evidence="3" type="ORF">DAPPUDRAFT_320242</name>
</gene>
<dbReference type="Pfam" id="PF00636">
    <property type="entry name" value="Ribonuclease_3"/>
    <property type="match status" value="1"/>
</dbReference>
<feature type="domain" description="RNase III" evidence="2">
    <location>
        <begin position="8"/>
        <end position="104"/>
    </location>
</feature>